<keyword evidence="1" id="KW-1133">Transmembrane helix</keyword>
<evidence type="ECO:0000313" key="3">
    <source>
        <dbReference type="Proteomes" id="UP000222056"/>
    </source>
</evidence>
<reference evidence="3" key="1">
    <citation type="submission" date="2016-10" db="EMBL/GenBank/DDBJ databases">
        <authorList>
            <person name="Varghese N."/>
            <person name="Submissions S."/>
        </authorList>
    </citation>
    <scope>NUCLEOTIDE SEQUENCE [LARGE SCALE GENOMIC DNA]</scope>
    <source>
        <strain evidence="3">ATCC 35263</strain>
    </source>
</reference>
<dbReference type="Proteomes" id="UP000222056">
    <property type="component" value="Unassembled WGS sequence"/>
</dbReference>
<dbReference type="RefSeq" id="WP_143038655.1">
    <property type="nucleotide sequence ID" value="NZ_FNWJ01000002.1"/>
</dbReference>
<proteinExistence type="predicted"/>
<sequence length="119" mass="11197">MAGRSNTMLGLRAAALFVAGSALVVLPVALGLGAAATVTGALAGGLAIALAGAGADAGRGGLPLRAQAAYDRGLAIGLLLASLGFAVGNSPQAALLFATIGAAALAINLATRYTASPGV</sequence>
<evidence type="ECO:0000313" key="2">
    <source>
        <dbReference type="EMBL" id="SEH14165.1"/>
    </source>
</evidence>
<gene>
    <name evidence="2" type="ORF">SAMN02745716_1540</name>
</gene>
<accession>A0A1H6FWN9</accession>
<evidence type="ECO:0000256" key="1">
    <source>
        <dbReference type="SAM" id="Phobius"/>
    </source>
</evidence>
<feature type="transmembrane region" description="Helical" evidence="1">
    <location>
        <begin position="69"/>
        <end position="87"/>
    </location>
</feature>
<name>A0A1H6FWN9_THEAL</name>
<organism evidence="2 3">
    <name type="scientific">Thermoleophilum album</name>
    <dbReference type="NCBI Taxonomy" id="29539"/>
    <lineage>
        <taxon>Bacteria</taxon>
        <taxon>Bacillati</taxon>
        <taxon>Actinomycetota</taxon>
        <taxon>Thermoleophilia</taxon>
        <taxon>Thermoleophilales</taxon>
        <taxon>Thermoleophilaceae</taxon>
        <taxon>Thermoleophilum</taxon>
    </lineage>
</organism>
<dbReference type="STRING" id="29539.SAMN02745716_1540"/>
<feature type="transmembrane region" description="Helical" evidence="1">
    <location>
        <begin position="93"/>
        <end position="111"/>
    </location>
</feature>
<keyword evidence="3" id="KW-1185">Reference proteome</keyword>
<protein>
    <submittedName>
        <fullName evidence="2">Uncharacterized protein</fullName>
    </submittedName>
</protein>
<dbReference type="AlphaFoldDB" id="A0A1H6FWN9"/>
<dbReference type="EMBL" id="FNWJ01000002">
    <property type="protein sequence ID" value="SEH14165.1"/>
    <property type="molecule type" value="Genomic_DNA"/>
</dbReference>
<keyword evidence="1" id="KW-0472">Membrane</keyword>
<keyword evidence="1" id="KW-0812">Transmembrane</keyword>